<keyword evidence="7" id="KW-0547">Nucleotide-binding</keyword>
<dbReference type="GO" id="GO:0005737">
    <property type="term" value="C:cytoplasm"/>
    <property type="evidence" value="ECO:0007669"/>
    <property type="project" value="UniProtKB-SubCell"/>
</dbReference>
<dbReference type="PANTHER" id="PTHR33540">
    <property type="entry name" value="TRNA THREONYLCARBAMOYLADENOSINE BIOSYNTHESIS PROTEIN TSAE"/>
    <property type="match status" value="1"/>
</dbReference>
<keyword evidence="11" id="KW-0808">Transferase</keyword>
<dbReference type="GO" id="GO:0046872">
    <property type="term" value="F:metal ion binding"/>
    <property type="evidence" value="ECO:0007669"/>
    <property type="project" value="UniProtKB-KW"/>
</dbReference>
<evidence type="ECO:0000256" key="8">
    <source>
        <dbReference type="ARBA" id="ARBA00022840"/>
    </source>
</evidence>
<comment type="similarity">
    <text evidence="2">Belongs to the TsaE family.</text>
</comment>
<accession>A0A2N1J1E0</accession>
<dbReference type="Gene3D" id="3.40.50.300">
    <property type="entry name" value="P-loop containing nucleotide triphosphate hydrolases"/>
    <property type="match status" value="1"/>
</dbReference>
<dbReference type="GO" id="GO:0002949">
    <property type="term" value="P:tRNA threonylcarbamoyladenosine modification"/>
    <property type="evidence" value="ECO:0007669"/>
    <property type="project" value="InterPro"/>
</dbReference>
<dbReference type="RefSeq" id="WP_101185186.1">
    <property type="nucleotide sequence ID" value="NZ_CP031218.1"/>
</dbReference>
<dbReference type="EMBL" id="NXIF01000036">
    <property type="protein sequence ID" value="PKI80379.1"/>
    <property type="molecule type" value="Genomic_DNA"/>
</dbReference>
<dbReference type="OrthoDB" id="9815896at2"/>
<dbReference type="NCBIfam" id="TIGR00150">
    <property type="entry name" value="T6A_YjeE"/>
    <property type="match status" value="1"/>
</dbReference>
<dbReference type="KEGG" id="ahs:AHALO_1312"/>
<evidence type="ECO:0000256" key="3">
    <source>
        <dbReference type="ARBA" id="ARBA00019010"/>
    </source>
</evidence>
<evidence type="ECO:0000256" key="5">
    <source>
        <dbReference type="ARBA" id="ARBA00022694"/>
    </source>
</evidence>
<dbReference type="InterPro" id="IPR027417">
    <property type="entry name" value="P-loop_NTPase"/>
</dbReference>
<evidence type="ECO:0000256" key="2">
    <source>
        <dbReference type="ARBA" id="ARBA00007599"/>
    </source>
</evidence>
<evidence type="ECO:0000313" key="11">
    <source>
        <dbReference type="EMBL" id="PKI80379.1"/>
    </source>
</evidence>
<comment type="caution">
    <text evidence="11">The sequence shown here is derived from an EMBL/GenBank/DDBJ whole genome shotgun (WGS) entry which is preliminary data.</text>
</comment>
<dbReference type="GO" id="GO:0016740">
    <property type="term" value="F:transferase activity"/>
    <property type="evidence" value="ECO:0007669"/>
    <property type="project" value="UniProtKB-KW"/>
</dbReference>
<keyword evidence="8" id="KW-0067">ATP-binding</keyword>
<evidence type="ECO:0000256" key="1">
    <source>
        <dbReference type="ARBA" id="ARBA00004496"/>
    </source>
</evidence>
<name>A0A2N1J1E0_9BACT</name>
<keyword evidence="5" id="KW-0819">tRNA processing</keyword>
<keyword evidence="12" id="KW-1185">Reference proteome</keyword>
<keyword evidence="6" id="KW-0479">Metal-binding</keyword>
<keyword evidence="9" id="KW-0460">Magnesium</keyword>
<gene>
    <name evidence="11" type="ORF">CP960_09535</name>
</gene>
<evidence type="ECO:0000256" key="4">
    <source>
        <dbReference type="ARBA" id="ARBA00022490"/>
    </source>
</evidence>
<proteinExistence type="inferred from homology"/>
<sequence>MQERLELNLEQIDKLITLLEEKIKQKGDCVVLLRGDLASGKTTLVKNFVKNKSSEDLVTSPTFSIQTVYSNNIYHYDVYNKGLEEFISLGLLEEFEKKGVHFVEWGDKRLEELLLSYGFNVITIEIEKTENKRQYIIHA</sequence>
<organism evidence="11 12">
    <name type="scientific">Malaciobacter halophilus</name>
    <dbReference type="NCBI Taxonomy" id="197482"/>
    <lineage>
        <taxon>Bacteria</taxon>
        <taxon>Pseudomonadati</taxon>
        <taxon>Campylobacterota</taxon>
        <taxon>Epsilonproteobacteria</taxon>
        <taxon>Campylobacterales</taxon>
        <taxon>Arcobacteraceae</taxon>
        <taxon>Malaciobacter</taxon>
    </lineage>
</organism>
<protein>
    <recommendedName>
        <fullName evidence="3">tRNA threonylcarbamoyladenosine biosynthesis protein TsaE</fullName>
    </recommendedName>
    <alternativeName>
        <fullName evidence="10">t(6)A37 threonylcarbamoyladenosine biosynthesis protein TsaE</fullName>
    </alternativeName>
</protein>
<dbReference type="SUPFAM" id="SSF52540">
    <property type="entry name" value="P-loop containing nucleoside triphosphate hydrolases"/>
    <property type="match status" value="1"/>
</dbReference>
<evidence type="ECO:0000256" key="6">
    <source>
        <dbReference type="ARBA" id="ARBA00022723"/>
    </source>
</evidence>
<dbReference type="Pfam" id="PF02367">
    <property type="entry name" value="TsaE"/>
    <property type="match status" value="1"/>
</dbReference>
<evidence type="ECO:0000256" key="9">
    <source>
        <dbReference type="ARBA" id="ARBA00022842"/>
    </source>
</evidence>
<evidence type="ECO:0000256" key="7">
    <source>
        <dbReference type="ARBA" id="ARBA00022741"/>
    </source>
</evidence>
<evidence type="ECO:0000313" key="12">
    <source>
        <dbReference type="Proteomes" id="UP000233248"/>
    </source>
</evidence>
<reference evidence="11 12" key="1">
    <citation type="submission" date="2017-09" db="EMBL/GenBank/DDBJ databases">
        <title>Genomics of the genus Arcobacter.</title>
        <authorList>
            <person name="Perez-Cataluna A."/>
            <person name="Figueras M.J."/>
            <person name="Salas-Masso N."/>
        </authorList>
    </citation>
    <scope>NUCLEOTIDE SEQUENCE [LARGE SCALE GENOMIC DNA]</scope>
    <source>
        <strain evidence="11 12">DSM 18005</strain>
    </source>
</reference>
<dbReference type="GO" id="GO:0005524">
    <property type="term" value="F:ATP binding"/>
    <property type="evidence" value="ECO:0007669"/>
    <property type="project" value="UniProtKB-KW"/>
</dbReference>
<dbReference type="InterPro" id="IPR003442">
    <property type="entry name" value="T6A_TsaE"/>
</dbReference>
<evidence type="ECO:0000256" key="10">
    <source>
        <dbReference type="ARBA" id="ARBA00032441"/>
    </source>
</evidence>
<dbReference type="Proteomes" id="UP000233248">
    <property type="component" value="Unassembled WGS sequence"/>
</dbReference>
<dbReference type="PANTHER" id="PTHR33540:SF2">
    <property type="entry name" value="TRNA THREONYLCARBAMOYLADENOSINE BIOSYNTHESIS PROTEIN TSAE"/>
    <property type="match status" value="1"/>
</dbReference>
<dbReference type="AlphaFoldDB" id="A0A2N1J1E0"/>
<keyword evidence="4" id="KW-0963">Cytoplasm</keyword>
<comment type="subcellular location">
    <subcellularLocation>
        <location evidence="1">Cytoplasm</location>
    </subcellularLocation>
</comment>